<accession>A0ABY4ED64</accession>
<dbReference type="Proteomes" id="UP000832034">
    <property type="component" value="Chromosome"/>
</dbReference>
<dbReference type="Gene3D" id="3.90.1530.30">
    <property type="match status" value="1"/>
</dbReference>
<dbReference type="InterPro" id="IPR057240">
    <property type="entry name" value="ParB_dimer_C"/>
</dbReference>
<feature type="domain" description="ParB-like N-terminal" evidence="5">
    <location>
        <begin position="34"/>
        <end position="124"/>
    </location>
</feature>
<dbReference type="Pfam" id="PF02195">
    <property type="entry name" value="ParB_N"/>
    <property type="match status" value="1"/>
</dbReference>
<comment type="similarity">
    <text evidence="1">Belongs to the ParB family.</text>
</comment>
<organism evidence="6 7">
    <name type="scientific">Vitreoscilla stercoraria</name>
    <dbReference type="NCBI Taxonomy" id="61"/>
    <lineage>
        <taxon>Bacteria</taxon>
        <taxon>Pseudomonadati</taxon>
        <taxon>Pseudomonadota</taxon>
        <taxon>Betaproteobacteria</taxon>
        <taxon>Neisseriales</taxon>
        <taxon>Neisseriaceae</taxon>
        <taxon>Vitreoscilla</taxon>
    </lineage>
</organism>
<dbReference type="InterPro" id="IPR041468">
    <property type="entry name" value="HTH_ParB/Spo0J"/>
</dbReference>
<dbReference type="Pfam" id="PF23552">
    <property type="entry name" value="ParB_C"/>
    <property type="match status" value="1"/>
</dbReference>
<dbReference type="EMBL" id="CP091512">
    <property type="protein sequence ID" value="UOO93671.1"/>
    <property type="molecule type" value="Genomic_DNA"/>
</dbReference>
<dbReference type="Pfam" id="PF17762">
    <property type="entry name" value="HTH_ParB"/>
    <property type="match status" value="1"/>
</dbReference>
<reference evidence="6" key="1">
    <citation type="submission" date="2021-12" db="EMBL/GenBank/DDBJ databases">
        <authorList>
            <person name="Veyrier F.J."/>
        </authorList>
    </citation>
    <scope>NUCLEOTIDE SEQUENCE</scope>
    <source>
        <strain evidence="6">SAG 1488-6</strain>
    </source>
</reference>
<evidence type="ECO:0000259" key="5">
    <source>
        <dbReference type="SMART" id="SM00470"/>
    </source>
</evidence>
<dbReference type="InterPro" id="IPR036086">
    <property type="entry name" value="ParB/Sulfiredoxin_sf"/>
</dbReference>
<dbReference type="PANTHER" id="PTHR33375">
    <property type="entry name" value="CHROMOSOME-PARTITIONING PROTEIN PARB-RELATED"/>
    <property type="match status" value="1"/>
</dbReference>
<gene>
    <name evidence="6" type="ORF">LVJ81_00825</name>
</gene>
<dbReference type="InterPro" id="IPR003115">
    <property type="entry name" value="ParB_N"/>
</dbReference>
<dbReference type="SMART" id="SM00470">
    <property type="entry name" value="ParB"/>
    <property type="match status" value="1"/>
</dbReference>
<evidence type="ECO:0000256" key="3">
    <source>
        <dbReference type="ARBA" id="ARBA00023125"/>
    </source>
</evidence>
<evidence type="ECO:0000313" key="7">
    <source>
        <dbReference type="Proteomes" id="UP000832034"/>
    </source>
</evidence>
<proteinExistence type="inferred from homology"/>
<evidence type="ECO:0000256" key="4">
    <source>
        <dbReference type="ARBA" id="ARBA00025472"/>
    </source>
</evidence>
<dbReference type="SUPFAM" id="SSF110849">
    <property type="entry name" value="ParB/Sulfiredoxin"/>
    <property type="match status" value="1"/>
</dbReference>
<dbReference type="InterPro" id="IPR004437">
    <property type="entry name" value="ParB/RepB/Spo0J"/>
</dbReference>
<keyword evidence="7" id="KW-1185">Reference proteome</keyword>
<dbReference type="Gene3D" id="1.10.10.2830">
    <property type="match status" value="1"/>
</dbReference>
<keyword evidence="3" id="KW-0238">DNA-binding</keyword>
<sequence>MGSSRGVNGKIKRVGSGLESLLASGDAGADDKLTSLNVAQIRPGRYQPRLVMDDDELADLAESIRAQGLIQPVIVRELGLSDYELIAGERRWRACQLAGLTEIPAVIKAVNDEAALAMGIIENIQRADLNPIEEAMGFKRLIDEFGLTHEALAHAVGRSRSGVSNSLRLLSLPNQIQDMVAANQLEMGHARVLVALPILGQLELAAKAVEQGWSVREIEQQAASWSQSTAAYKTPKMPNQDLLRLQEMLAEQLGLKVSIQANQKQKGKLVLHFNNIDEFQHLLSVLKLEEMS</sequence>
<dbReference type="PANTHER" id="PTHR33375:SF1">
    <property type="entry name" value="CHROMOSOME-PARTITIONING PROTEIN PARB-RELATED"/>
    <property type="match status" value="1"/>
</dbReference>
<name>A0ABY4ED64_VITST</name>
<dbReference type="CDD" id="cd16393">
    <property type="entry name" value="SPO0J_N"/>
    <property type="match status" value="1"/>
</dbReference>
<dbReference type="NCBIfam" id="TIGR00180">
    <property type="entry name" value="parB_part"/>
    <property type="match status" value="1"/>
</dbReference>
<dbReference type="SUPFAM" id="SSF109709">
    <property type="entry name" value="KorB DNA-binding domain-like"/>
    <property type="match status" value="1"/>
</dbReference>
<reference evidence="6" key="2">
    <citation type="journal article" date="2022" name="Res Sq">
        <title>Evolution of multicellular longitudinally dividing oral cavity symbionts (Neisseriaceae).</title>
        <authorList>
            <person name="Nyongesa S."/>
            <person name="Weber P."/>
            <person name="Bernet E."/>
            <person name="Pullido F."/>
            <person name="Nieckarz M."/>
            <person name="Delaby M."/>
            <person name="Nieves C."/>
            <person name="Viehboeck T."/>
            <person name="Krause N."/>
            <person name="Rivera-Millot A."/>
            <person name="Nakamura A."/>
            <person name="Vischer N."/>
            <person name="VanNieuwenhze M."/>
            <person name="Brun Y."/>
            <person name="Cava F."/>
            <person name="Bulgheresi S."/>
            <person name="Veyrier F."/>
        </authorList>
    </citation>
    <scope>NUCLEOTIDE SEQUENCE</scope>
    <source>
        <strain evidence="6">SAG 1488-6</strain>
    </source>
</reference>
<evidence type="ECO:0000313" key="6">
    <source>
        <dbReference type="EMBL" id="UOO93671.1"/>
    </source>
</evidence>
<comment type="function">
    <text evidence="4">Involved in chromosome partition. Localize to both poles of the predivisional cell following completion of DNA replication. Binds to the DNA origin of replication.</text>
</comment>
<evidence type="ECO:0000256" key="2">
    <source>
        <dbReference type="ARBA" id="ARBA00022829"/>
    </source>
</evidence>
<dbReference type="InterPro" id="IPR050336">
    <property type="entry name" value="Chromosome_partition/occlusion"/>
</dbReference>
<keyword evidence="2" id="KW-0159">Chromosome partition</keyword>
<protein>
    <submittedName>
        <fullName evidence="6">ParB/RepB/Spo0J family partition protein</fullName>
    </submittedName>
</protein>
<evidence type="ECO:0000256" key="1">
    <source>
        <dbReference type="ARBA" id="ARBA00006295"/>
    </source>
</evidence>